<dbReference type="EMBL" id="CP022572">
    <property type="protein sequence ID" value="AZU62488.1"/>
    <property type="molecule type" value="Genomic_DNA"/>
</dbReference>
<keyword evidence="1" id="KW-0472">Membrane</keyword>
<evidence type="ECO:0000313" key="2">
    <source>
        <dbReference type="EMBL" id="AZU62488.1"/>
    </source>
</evidence>
<reference evidence="2 3" key="1">
    <citation type="submission" date="2017-07" db="EMBL/GenBank/DDBJ databases">
        <title>The complete genome sequence of Bacillus mesonae strain H20-5, an efficient strain improving plant abiotic stress resistance.</title>
        <authorList>
            <person name="Kim S.Y."/>
            <person name="Song H."/>
            <person name="Sang M.K."/>
            <person name="Weon H.-Y."/>
            <person name="Song J."/>
        </authorList>
    </citation>
    <scope>NUCLEOTIDE SEQUENCE [LARGE SCALE GENOMIC DNA]</scope>
    <source>
        <strain evidence="2 3">H20-5</strain>
    </source>
</reference>
<evidence type="ECO:0000313" key="3">
    <source>
        <dbReference type="Proteomes" id="UP000282892"/>
    </source>
</evidence>
<dbReference type="Proteomes" id="UP000282892">
    <property type="component" value="Chromosome"/>
</dbReference>
<sequence>MVALRILIYSLVFAVVLYATTIFLPATLHFSVIVSKWLFFTIVAGILIFSKEKWWCKLISLILAVVIAILFIILFNP</sequence>
<feature type="transmembrane region" description="Helical" evidence="1">
    <location>
        <begin position="7"/>
        <end position="24"/>
    </location>
</feature>
<dbReference type="KEGG" id="nmk:CHR53_15055"/>
<gene>
    <name evidence="2" type="ORF">CHR53_15055</name>
</gene>
<feature type="transmembrane region" description="Helical" evidence="1">
    <location>
        <begin position="56"/>
        <end position="75"/>
    </location>
</feature>
<proteinExistence type="predicted"/>
<organism evidence="2 3">
    <name type="scientific">Neobacillus mesonae</name>
    <dbReference type="NCBI Taxonomy" id="1193713"/>
    <lineage>
        <taxon>Bacteria</taxon>
        <taxon>Bacillati</taxon>
        <taxon>Bacillota</taxon>
        <taxon>Bacilli</taxon>
        <taxon>Bacillales</taxon>
        <taxon>Bacillaceae</taxon>
        <taxon>Neobacillus</taxon>
    </lineage>
</organism>
<evidence type="ECO:0000256" key="1">
    <source>
        <dbReference type="SAM" id="Phobius"/>
    </source>
</evidence>
<keyword evidence="1" id="KW-1133">Transmembrane helix</keyword>
<feature type="transmembrane region" description="Helical" evidence="1">
    <location>
        <begin position="30"/>
        <end position="49"/>
    </location>
</feature>
<keyword evidence="3" id="KW-1185">Reference proteome</keyword>
<keyword evidence="1" id="KW-0812">Transmembrane</keyword>
<accession>A0A3Q9QUD9</accession>
<protein>
    <submittedName>
        <fullName evidence="2">Uncharacterized protein</fullName>
    </submittedName>
</protein>
<dbReference type="AlphaFoldDB" id="A0A3Q9QUD9"/>
<name>A0A3Q9QUD9_9BACI</name>